<keyword evidence="3" id="KW-0645">Protease</keyword>
<dbReference type="AlphaFoldDB" id="A0A8S9SCF2"/>
<dbReference type="PANTHER" id="PTHR43066">
    <property type="entry name" value="RHOMBOID-RELATED PROTEIN"/>
    <property type="match status" value="1"/>
</dbReference>
<keyword evidence="4" id="KW-0812">Transmembrane</keyword>
<dbReference type="InterPro" id="IPR022764">
    <property type="entry name" value="Peptidase_S54_rhomboid_dom"/>
</dbReference>
<reference evidence="9" key="1">
    <citation type="submission" date="2019-12" db="EMBL/GenBank/DDBJ databases">
        <title>Genome sequencing and annotation of Brassica cretica.</title>
        <authorList>
            <person name="Studholme D.J."/>
            <person name="Sarris P."/>
        </authorList>
    </citation>
    <scope>NUCLEOTIDE SEQUENCE</scope>
    <source>
        <strain evidence="9">PFS-109/04</strain>
        <tissue evidence="9">Leaf</tissue>
    </source>
</reference>
<name>A0A8S9SCF2_BRACR</name>
<dbReference type="GO" id="GO:0004252">
    <property type="term" value="F:serine-type endopeptidase activity"/>
    <property type="evidence" value="ECO:0007669"/>
    <property type="project" value="InterPro"/>
</dbReference>
<sequence>MAYSVEGRRRASGGMLPLLALSTVAEYYRLPWKPPVTASLLAANTLVYLRPAFVDPFIPHINEVWFNPNLILKHKDLKRFFLSPFYHVDEPHLVYNMMSLLWKGIKLETSMGSSEFASEEKEYRFLTHYMGTSKLSHWKIKNTAFLTHYLHLSKGCPLTFIISKS</sequence>
<keyword evidence="6" id="KW-1133">Transmembrane helix</keyword>
<comment type="subcellular location">
    <subcellularLocation>
        <location evidence="1">Membrane</location>
        <topology evidence="1">Multi-pass membrane protein</topology>
    </subcellularLocation>
</comment>
<proteinExistence type="inferred from homology"/>
<evidence type="ECO:0000256" key="1">
    <source>
        <dbReference type="ARBA" id="ARBA00004141"/>
    </source>
</evidence>
<dbReference type="Gene3D" id="1.20.1540.10">
    <property type="entry name" value="Rhomboid-like"/>
    <property type="match status" value="1"/>
</dbReference>
<feature type="domain" description="Peptidase S54 rhomboid" evidence="8">
    <location>
        <begin position="76"/>
        <end position="117"/>
    </location>
</feature>
<evidence type="ECO:0000256" key="6">
    <source>
        <dbReference type="ARBA" id="ARBA00022989"/>
    </source>
</evidence>
<keyword evidence="7" id="KW-0472">Membrane</keyword>
<dbReference type="InterPro" id="IPR035952">
    <property type="entry name" value="Rhomboid-like_sf"/>
</dbReference>
<protein>
    <recommendedName>
        <fullName evidence="8">Peptidase S54 rhomboid domain-containing protein</fullName>
    </recommendedName>
</protein>
<comment type="similarity">
    <text evidence="2">Belongs to the peptidase S54 family.</text>
</comment>
<dbReference type="PANTHER" id="PTHR43066:SF1">
    <property type="entry name" value="RHOMBOID PROTEIN 2"/>
    <property type="match status" value="1"/>
</dbReference>
<keyword evidence="5" id="KW-0378">Hydrolase</keyword>
<dbReference type="EMBL" id="QGKX02000088">
    <property type="protein sequence ID" value="KAF3589812.1"/>
    <property type="molecule type" value="Genomic_DNA"/>
</dbReference>
<dbReference type="Pfam" id="PF01694">
    <property type="entry name" value="Rhomboid"/>
    <property type="match status" value="1"/>
</dbReference>
<dbReference type="SUPFAM" id="SSF144091">
    <property type="entry name" value="Rhomboid-like"/>
    <property type="match status" value="1"/>
</dbReference>
<evidence type="ECO:0000256" key="7">
    <source>
        <dbReference type="ARBA" id="ARBA00023136"/>
    </source>
</evidence>
<dbReference type="GO" id="GO:0006508">
    <property type="term" value="P:proteolysis"/>
    <property type="evidence" value="ECO:0007669"/>
    <property type="project" value="UniProtKB-KW"/>
</dbReference>
<accession>A0A8S9SCF2</accession>
<evidence type="ECO:0000313" key="9">
    <source>
        <dbReference type="EMBL" id="KAF3589812.1"/>
    </source>
</evidence>
<dbReference type="GO" id="GO:0016020">
    <property type="term" value="C:membrane"/>
    <property type="evidence" value="ECO:0007669"/>
    <property type="project" value="UniProtKB-SubCell"/>
</dbReference>
<evidence type="ECO:0000256" key="4">
    <source>
        <dbReference type="ARBA" id="ARBA00022692"/>
    </source>
</evidence>
<organism evidence="9 10">
    <name type="scientific">Brassica cretica</name>
    <name type="common">Mustard</name>
    <dbReference type="NCBI Taxonomy" id="69181"/>
    <lineage>
        <taxon>Eukaryota</taxon>
        <taxon>Viridiplantae</taxon>
        <taxon>Streptophyta</taxon>
        <taxon>Embryophyta</taxon>
        <taxon>Tracheophyta</taxon>
        <taxon>Spermatophyta</taxon>
        <taxon>Magnoliopsida</taxon>
        <taxon>eudicotyledons</taxon>
        <taxon>Gunneridae</taxon>
        <taxon>Pentapetalae</taxon>
        <taxon>rosids</taxon>
        <taxon>malvids</taxon>
        <taxon>Brassicales</taxon>
        <taxon>Brassicaceae</taxon>
        <taxon>Brassiceae</taxon>
        <taxon>Brassica</taxon>
    </lineage>
</organism>
<gene>
    <name evidence="9" type="ORF">F2Q69_00031331</name>
</gene>
<comment type="caution">
    <text evidence="9">The sequence shown here is derived from an EMBL/GenBank/DDBJ whole genome shotgun (WGS) entry which is preliminary data.</text>
</comment>
<evidence type="ECO:0000313" key="10">
    <source>
        <dbReference type="Proteomes" id="UP000712600"/>
    </source>
</evidence>
<evidence type="ECO:0000256" key="3">
    <source>
        <dbReference type="ARBA" id="ARBA00022670"/>
    </source>
</evidence>
<dbReference type="Proteomes" id="UP000712600">
    <property type="component" value="Unassembled WGS sequence"/>
</dbReference>
<evidence type="ECO:0000256" key="2">
    <source>
        <dbReference type="ARBA" id="ARBA00009045"/>
    </source>
</evidence>
<evidence type="ECO:0000259" key="8">
    <source>
        <dbReference type="Pfam" id="PF01694"/>
    </source>
</evidence>
<evidence type="ECO:0000256" key="5">
    <source>
        <dbReference type="ARBA" id="ARBA00022801"/>
    </source>
</evidence>